<dbReference type="PANTHER" id="PTHR35395:SF1">
    <property type="entry name" value="DUF6536 DOMAIN-CONTAINING PROTEIN"/>
    <property type="match status" value="1"/>
</dbReference>
<feature type="transmembrane region" description="Helical" evidence="2">
    <location>
        <begin position="131"/>
        <end position="150"/>
    </location>
</feature>
<dbReference type="Pfam" id="PF20163">
    <property type="entry name" value="DUF6536"/>
    <property type="match status" value="1"/>
</dbReference>
<keyword evidence="2" id="KW-0472">Membrane</keyword>
<dbReference type="Proteomes" id="UP001140510">
    <property type="component" value="Unassembled WGS sequence"/>
</dbReference>
<dbReference type="OrthoDB" id="5429634at2759"/>
<feature type="compositionally biased region" description="Basic and acidic residues" evidence="1">
    <location>
        <begin position="843"/>
        <end position="859"/>
    </location>
</feature>
<keyword evidence="2" id="KW-0812">Transmembrane</keyword>
<feature type="compositionally biased region" description="Basic and acidic residues" evidence="1">
    <location>
        <begin position="823"/>
        <end position="834"/>
    </location>
</feature>
<feature type="region of interest" description="Disordered" evidence="1">
    <location>
        <begin position="22"/>
        <end position="53"/>
    </location>
</feature>
<feature type="region of interest" description="Disordered" evidence="1">
    <location>
        <begin position="822"/>
        <end position="859"/>
    </location>
</feature>
<dbReference type="InterPro" id="IPR046623">
    <property type="entry name" value="DUF6536"/>
</dbReference>
<reference evidence="4" key="1">
    <citation type="submission" date="2022-10" db="EMBL/GenBank/DDBJ databases">
        <title>Tapping the CABI collections for fungal endophytes: first genome assemblies for Collariella, Neodidymelliopsis, Ascochyta clinopodiicola, Didymella pomorum, Didymosphaeria variabile, Neocosmospora piperis and Neocucurbitaria cava.</title>
        <authorList>
            <person name="Hill R."/>
        </authorList>
    </citation>
    <scope>NUCLEOTIDE SEQUENCE</scope>
    <source>
        <strain evidence="4">IMI 355091</strain>
    </source>
</reference>
<accession>A0A9W8ZH17</accession>
<sequence length="859" mass="95786">MAANYSYDPLATVHEAQDIADANEASSNTNSDPPQWSRRITRRPLPTYSQAMDEKPPYLSVDSFDSFNSATSTTSSFEKLKKLGNRIRRKPLPRYLRGSIRMHPAAEIEPSRVGKGVWKDQLLIDRSIRGMAALMTLLALGMIILIALYADHFRDRANSNTTSVGGDASSCKTVTRTNTACLLLINVCATMILGMSNTYQQLVTSLTITDIKHVLCKFGDSRVGTNSPFSINQKREGRKRSWAAWLFLVMTSMPVHFLANSLIGPSFIQSLPSQVVFHDVTNMTAIRYGADSPWYSSQSINGYGSFVCWSALRTGKAHFPESLRVLESTRDVYGTQNYDDVGRTWDTIQVHYDANCTDYLKTATDVALLEHSYFYNSNMSSTLIYGDGDCIMGSSAYCTIHDEKPGMCRLNVRMSAAFILAACLVLKATYMLSVNLLARGKPKSQCLTFGDVIVASASDPDLRVQGECMVNGGDNYRRHNTHTCHKHCRGVEDSKTGDELGHCQKCKRWNSTNMFSNEPQPTIATKFKRSLISNLGNTALTQMCLLMLCTLALVGASIAIAVPLGMANENQKENCDMWFSNSETKPLYCSLSDTARFEQLSGGWGGFNRSLTAAALEPDRLSNEVLSFAISNGAQFIYSLLYLMMIYNITLISQEHTWGKLEYGRKRLRTTLVAGESFAQDYLLQLPKKILFPTMVYSVLTHWMLGEALQTQEAIWLENADGRHVEHSRYNITYAAYPVWTATFLSLVMTGVCWWAFTYKREGFIPQMYGSIRVLCAATTQLDDFPSNGIQWGDLGEGKTFRHAGLVAEEVMKIVPNALYAGRDPDTQDERSDEQMLAGHSVQDARRKSTQSSEKEKGA</sequence>
<evidence type="ECO:0000256" key="1">
    <source>
        <dbReference type="SAM" id="MobiDB-lite"/>
    </source>
</evidence>
<name>A0A9W8ZH17_9PLEO</name>
<feature type="transmembrane region" description="Helical" evidence="2">
    <location>
        <begin position="625"/>
        <end position="647"/>
    </location>
</feature>
<evidence type="ECO:0000313" key="5">
    <source>
        <dbReference type="Proteomes" id="UP001140510"/>
    </source>
</evidence>
<evidence type="ECO:0000256" key="2">
    <source>
        <dbReference type="SAM" id="Phobius"/>
    </source>
</evidence>
<dbReference type="EMBL" id="JAPEVA010000019">
    <property type="protein sequence ID" value="KAJ4407711.1"/>
    <property type="molecule type" value="Genomic_DNA"/>
</dbReference>
<evidence type="ECO:0000259" key="3">
    <source>
        <dbReference type="Pfam" id="PF20163"/>
    </source>
</evidence>
<proteinExistence type="predicted"/>
<organism evidence="4 5">
    <name type="scientific">Didymella pomorum</name>
    <dbReference type="NCBI Taxonomy" id="749634"/>
    <lineage>
        <taxon>Eukaryota</taxon>
        <taxon>Fungi</taxon>
        <taxon>Dikarya</taxon>
        <taxon>Ascomycota</taxon>
        <taxon>Pezizomycotina</taxon>
        <taxon>Dothideomycetes</taxon>
        <taxon>Pleosporomycetidae</taxon>
        <taxon>Pleosporales</taxon>
        <taxon>Pleosporineae</taxon>
        <taxon>Didymellaceae</taxon>
        <taxon>Didymella</taxon>
    </lineage>
</organism>
<feature type="domain" description="DUF6536" evidence="3">
    <location>
        <begin position="132"/>
        <end position="266"/>
    </location>
</feature>
<evidence type="ECO:0000313" key="4">
    <source>
        <dbReference type="EMBL" id="KAJ4407711.1"/>
    </source>
</evidence>
<feature type="compositionally biased region" description="Polar residues" evidence="1">
    <location>
        <begin position="24"/>
        <end position="34"/>
    </location>
</feature>
<keyword evidence="2" id="KW-1133">Transmembrane helix</keyword>
<protein>
    <recommendedName>
        <fullName evidence="3">DUF6536 domain-containing protein</fullName>
    </recommendedName>
</protein>
<dbReference type="AlphaFoldDB" id="A0A9W8ZH17"/>
<keyword evidence="5" id="KW-1185">Reference proteome</keyword>
<feature type="transmembrane region" description="Helical" evidence="2">
    <location>
        <begin position="539"/>
        <end position="562"/>
    </location>
</feature>
<dbReference type="PANTHER" id="PTHR35395">
    <property type="entry name" value="DUF6536 DOMAIN-CONTAINING PROTEIN"/>
    <property type="match status" value="1"/>
</dbReference>
<gene>
    <name evidence="4" type="ORF">N0V91_003681</name>
</gene>
<feature type="transmembrane region" description="Helical" evidence="2">
    <location>
        <begin position="242"/>
        <end position="263"/>
    </location>
</feature>
<feature type="transmembrane region" description="Helical" evidence="2">
    <location>
        <begin position="414"/>
        <end position="438"/>
    </location>
</feature>
<comment type="caution">
    <text evidence="4">The sequence shown here is derived from an EMBL/GenBank/DDBJ whole genome shotgun (WGS) entry which is preliminary data.</text>
</comment>
<feature type="transmembrane region" description="Helical" evidence="2">
    <location>
        <begin position="734"/>
        <end position="757"/>
    </location>
</feature>